<comment type="caution">
    <text evidence="3">The sequence shown here is derived from an EMBL/GenBank/DDBJ whole genome shotgun (WGS) entry which is preliminary data.</text>
</comment>
<name>A0A5C6QEA4_9GAMM</name>
<evidence type="ECO:0000313" key="2">
    <source>
        <dbReference type="EMBL" id="TWX62774.1"/>
    </source>
</evidence>
<dbReference type="AlphaFoldDB" id="A0A5C6QEA4"/>
<proteinExistence type="inferred from homology"/>
<dbReference type="OrthoDB" id="5739292at2"/>
<reference evidence="3 5" key="1">
    <citation type="submission" date="2019-07" db="EMBL/GenBank/DDBJ databases">
        <title>Genomes of sea-ice associated Colwellia species.</title>
        <authorList>
            <person name="Bowman J.P."/>
        </authorList>
    </citation>
    <scope>NUCLEOTIDE SEQUENCE [LARGE SCALE GENOMIC DNA]</scope>
    <source>
        <strain evidence="2 4">ACAM 607</strain>
        <strain evidence="3 5">IC036</strain>
    </source>
</reference>
<evidence type="ECO:0000256" key="1">
    <source>
        <dbReference type="ARBA" id="ARBA00005367"/>
    </source>
</evidence>
<dbReference type="Pfam" id="PF06062">
    <property type="entry name" value="UPF0231"/>
    <property type="match status" value="1"/>
</dbReference>
<dbReference type="InterPro" id="IPR008249">
    <property type="entry name" value="UPF0231"/>
</dbReference>
<gene>
    <name evidence="2" type="ORF">ESZ26_00180</name>
    <name evidence="3" type="ORF">ESZ27_09420</name>
</gene>
<sequence length="125" mass="14078">MEYEFINDPTTRYAKAKFSFEHEVFGPWLEVEVGNDPQKLTALLNLIDKAEHASTQEHEIVGSEYTVRIIEKDVAIAANASLNGIESLPEALSGDDIDFDEQESASCGLEDFRELLLSWARFTTH</sequence>
<dbReference type="RefSeq" id="WP_146795883.1">
    <property type="nucleotide sequence ID" value="NZ_VOLP01000001.1"/>
</dbReference>
<dbReference type="Proteomes" id="UP000321525">
    <property type="component" value="Unassembled WGS sequence"/>
</dbReference>
<accession>A0A5C6QEA4</accession>
<dbReference type="EMBL" id="VOLR01000001">
    <property type="protein sequence ID" value="TWX62774.1"/>
    <property type="molecule type" value="Genomic_DNA"/>
</dbReference>
<evidence type="ECO:0000313" key="4">
    <source>
        <dbReference type="Proteomes" id="UP000321525"/>
    </source>
</evidence>
<dbReference type="EMBL" id="VOLQ01000015">
    <property type="protein sequence ID" value="TWX67088.1"/>
    <property type="molecule type" value="Genomic_DNA"/>
</dbReference>
<protein>
    <submittedName>
        <fullName evidence="3">UPF0231 family protein</fullName>
    </submittedName>
</protein>
<comment type="similarity">
    <text evidence="1">Belongs to the UPF0231 family.</text>
</comment>
<organism evidence="3 5">
    <name type="scientific">Colwellia hornerae</name>
    <dbReference type="NCBI Taxonomy" id="89402"/>
    <lineage>
        <taxon>Bacteria</taxon>
        <taxon>Pseudomonadati</taxon>
        <taxon>Pseudomonadota</taxon>
        <taxon>Gammaproteobacteria</taxon>
        <taxon>Alteromonadales</taxon>
        <taxon>Colwelliaceae</taxon>
        <taxon>Colwellia</taxon>
    </lineage>
</organism>
<dbReference type="Proteomes" id="UP000321917">
    <property type="component" value="Unassembled WGS sequence"/>
</dbReference>
<evidence type="ECO:0000313" key="3">
    <source>
        <dbReference type="EMBL" id="TWX67088.1"/>
    </source>
</evidence>
<evidence type="ECO:0000313" key="5">
    <source>
        <dbReference type="Proteomes" id="UP000321917"/>
    </source>
</evidence>
<keyword evidence="4" id="KW-1185">Reference proteome</keyword>